<organism evidence="1 2">
    <name type="scientific">Myotis brandtii</name>
    <name type="common">Brandt's bat</name>
    <dbReference type="NCBI Taxonomy" id="109478"/>
    <lineage>
        <taxon>Eukaryota</taxon>
        <taxon>Metazoa</taxon>
        <taxon>Chordata</taxon>
        <taxon>Craniata</taxon>
        <taxon>Vertebrata</taxon>
        <taxon>Euteleostomi</taxon>
        <taxon>Mammalia</taxon>
        <taxon>Eutheria</taxon>
        <taxon>Laurasiatheria</taxon>
        <taxon>Chiroptera</taxon>
        <taxon>Yangochiroptera</taxon>
        <taxon>Vespertilionidae</taxon>
        <taxon>Myotis</taxon>
    </lineage>
</organism>
<dbReference type="Proteomes" id="UP000052978">
    <property type="component" value="Unassembled WGS sequence"/>
</dbReference>
<accession>S7MKC6</accession>
<dbReference type="EMBL" id="KE161577">
    <property type="protein sequence ID" value="EPQ04571.1"/>
    <property type="molecule type" value="Genomic_DNA"/>
</dbReference>
<protein>
    <submittedName>
        <fullName evidence="1">Uncharacterized protein</fullName>
    </submittedName>
</protein>
<name>S7MKC6_MYOBR</name>
<sequence>MHPNHYVAIKVIVQESLKSLAITQEFLLHDKLLSFCSSDSNNRSLSGSAFQTQIGKITAKGFAASYSKVKLVSSIREFLCYHHHPVSPVAGTVSILFVVHVIVRHKCEGRNKVIPSPSSSSYLFTRDSILVCADR</sequence>
<dbReference type="AlphaFoldDB" id="S7MKC6"/>
<evidence type="ECO:0000313" key="1">
    <source>
        <dbReference type="EMBL" id="EPQ04571.1"/>
    </source>
</evidence>
<reference evidence="1 2" key="1">
    <citation type="journal article" date="2013" name="Nat. Commun.">
        <title>Genome analysis reveals insights into physiology and longevity of the Brandt's bat Myotis brandtii.</title>
        <authorList>
            <person name="Seim I."/>
            <person name="Fang X."/>
            <person name="Xiong Z."/>
            <person name="Lobanov A.V."/>
            <person name="Huang Z."/>
            <person name="Ma S."/>
            <person name="Feng Y."/>
            <person name="Turanov A.A."/>
            <person name="Zhu Y."/>
            <person name="Lenz T.L."/>
            <person name="Gerashchenko M.V."/>
            <person name="Fan D."/>
            <person name="Hee Yim S."/>
            <person name="Yao X."/>
            <person name="Jordan D."/>
            <person name="Xiong Y."/>
            <person name="Ma Y."/>
            <person name="Lyapunov A.N."/>
            <person name="Chen G."/>
            <person name="Kulakova O.I."/>
            <person name="Sun Y."/>
            <person name="Lee S.G."/>
            <person name="Bronson R.T."/>
            <person name="Moskalev A.A."/>
            <person name="Sunyaev S.R."/>
            <person name="Zhang G."/>
            <person name="Krogh A."/>
            <person name="Wang J."/>
            <person name="Gladyshev V.N."/>
        </authorList>
    </citation>
    <scope>NUCLEOTIDE SEQUENCE [LARGE SCALE GENOMIC DNA]</scope>
</reference>
<evidence type="ECO:0000313" key="2">
    <source>
        <dbReference type="Proteomes" id="UP000052978"/>
    </source>
</evidence>
<keyword evidence="2" id="KW-1185">Reference proteome</keyword>
<gene>
    <name evidence="1" type="ORF">D623_10011240</name>
</gene>
<proteinExistence type="predicted"/>